<gene>
    <name evidence="1" type="ORF">N573_007865</name>
</gene>
<name>A0A806TR74_LIMFE</name>
<evidence type="ECO:0000313" key="1">
    <source>
        <dbReference type="EMBL" id="AKM51601.1"/>
    </source>
</evidence>
<organism evidence="1 2">
    <name type="scientific">Limosilactobacillus fermentum 3872</name>
    <dbReference type="NCBI Taxonomy" id="1381124"/>
    <lineage>
        <taxon>Bacteria</taxon>
        <taxon>Bacillati</taxon>
        <taxon>Bacillota</taxon>
        <taxon>Bacilli</taxon>
        <taxon>Lactobacillales</taxon>
        <taxon>Lactobacillaceae</taxon>
        <taxon>Limosilactobacillus</taxon>
    </lineage>
</organism>
<protein>
    <submittedName>
        <fullName evidence="1">Uncharacterized protein</fullName>
    </submittedName>
</protein>
<dbReference type="RefSeq" id="WP_042514001.1">
    <property type="nucleotide sequence ID" value="NZ_CP011536.1"/>
</dbReference>
<accession>A0A806TR74</accession>
<reference evidence="1 2" key="1">
    <citation type="journal article" date="2013" name="Genome Announc.">
        <title>Draft Genome Sequence of Lactobacillus fermentum Strain 3872.</title>
        <authorList>
            <person name="Karlyshev A.V."/>
            <person name="Raju K."/>
            <person name="Abramov V.M."/>
        </authorList>
    </citation>
    <scope>NUCLEOTIDE SEQUENCE [LARGE SCALE GENOMIC DNA]</scope>
    <source>
        <strain evidence="1 2">3872</strain>
    </source>
</reference>
<dbReference type="AlphaFoldDB" id="A0A806TR74"/>
<evidence type="ECO:0000313" key="2">
    <source>
        <dbReference type="Proteomes" id="UP000016629"/>
    </source>
</evidence>
<proteinExistence type="predicted"/>
<dbReference type="Proteomes" id="UP000016629">
    <property type="component" value="Chromosome"/>
</dbReference>
<reference evidence="1 2" key="2">
    <citation type="journal article" name="FEMS Microbiol. Lett.">
        <title>Lactobacillus fermentum 3872 genome sequencing reveals plasmid and chromosomal genes potentially involved in a probiotic activity.</title>
        <authorList>
            <person name="Lehri B."/>
            <person name="Seddon A.M."/>
            <person name="Karlyshev A.V."/>
        </authorList>
    </citation>
    <scope>NUCLEOTIDE SEQUENCE [LARGE SCALE GENOMIC DNA]</scope>
    <source>
        <strain evidence="1 2">3872</strain>
    </source>
</reference>
<sequence length="143" mass="16278">MDYQKGYTPINDLTTFLDSYGACTQLVYDKATKLMRAVNAVFLDVDVPSWTVPSLSDGLINRNAYIWCRHLMQGVQTAVNTVVAYYNYRSLTDPYTGDKNAPVQLWVPNSLALNGDFLQKINNDFKSANDTLDRLFNYVEPYL</sequence>
<dbReference type="EMBL" id="CP011536">
    <property type="protein sequence ID" value="AKM51601.1"/>
    <property type="molecule type" value="Genomic_DNA"/>
</dbReference>